<dbReference type="InterPro" id="IPR015421">
    <property type="entry name" value="PyrdxlP-dep_Trfase_major"/>
</dbReference>
<dbReference type="EMBL" id="CP002400">
    <property type="protein sequence ID" value="ADU27501.1"/>
    <property type="molecule type" value="Genomic_DNA"/>
</dbReference>
<accession>E6U2V9</accession>
<dbReference type="Gene3D" id="3.90.1150.60">
    <property type="entry name" value="Methioning gamme-lyase, C-terminal domain"/>
    <property type="match status" value="1"/>
</dbReference>
<dbReference type="HOGENOM" id="CLU_037803_3_0_9"/>
<dbReference type="PANTHER" id="PTHR46658:SF1">
    <property type="entry name" value="CYS OR MET METABOLISM PYRIDOXAL-PHOSPHATE-DEPENDENT ENZYME"/>
    <property type="match status" value="1"/>
</dbReference>
<keyword evidence="2" id="KW-1185">Reference proteome</keyword>
<dbReference type="SUPFAM" id="SSF53383">
    <property type="entry name" value="PLP-dependent transferases"/>
    <property type="match status" value="1"/>
</dbReference>
<protein>
    <submittedName>
        <fullName evidence="1">Aluminum resistance family protein</fullName>
    </submittedName>
</protein>
<name>E6U2V9_ETHHY</name>
<dbReference type="AlphaFoldDB" id="E6U2V9"/>
<gene>
    <name evidence="1" type="ordered locus">Ethha_1983</name>
</gene>
<evidence type="ECO:0000313" key="2">
    <source>
        <dbReference type="Proteomes" id="UP000001551"/>
    </source>
</evidence>
<dbReference type="KEGG" id="eha:Ethha_1983"/>
<evidence type="ECO:0000313" key="1">
    <source>
        <dbReference type="EMBL" id="ADU27501.1"/>
    </source>
</evidence>
<dbReference type="STRING" id="663278.Ethha_1983"/>
<proteinExistence type="predicted"/>
<dbReference type="PANTHER" id="PTHR46658">
    <property type="entry name" value="CYS OR MET METABOLISM PYRIDOXAL-PHOSPHATE-DEPENDENT ENZYME"/>
    <property type="match status" value="1"/>
</dbReference>
<reference evidence="1 2" key="1">
    <citation type="submission" date="2010-12" db="EMBL/GenBank/DDBJ databases">
        <title>Complete sequence of Ethanoligenens harbinense YUAN-3.</title>
        <authorList>
            <person name="Lucas S."/>
            <person name="Copeland A."/>
            <person name="Lapidus A."/>
            <person name="Cheng J.-F."/>
            <person name="Bruce D."/>
            <person name="Goodwin L."/>
            <person name="Pitluck S."/>
            <person name="Chertkov O."/>
            <person name="Misra M."/>
            <person name="Detter J.C."/>
            <person name="Han C."/>
            <person name="Tapia R."/>
            <person name="Land M."/>
            <person name="Hauser L."/>
            <person name="Jeffries C."/>
            <person name="Kyrpides N."/>
            <person name="Ivanova N."/>
            <person name="Mikhailova N."/>
            <person name="Wang A."/>
            <person name="Mouttaki H."/>
            <person name="He Z."/>
            <person name="Zhou J."/>
            <person name="Hemme C.L."/>
            <person name="Woyke T."/>
        </authorList>
    </citation>
    <scope>NUCLEOTIDE SEQUENCE [LARGE SCALE GENOMIC DNA]</scope>
    <source>
        <strain evidence="2">DSM 18485 / JCM 12961 / CGMCC 1.5033 / YUAN-3</strain>
    </source>
</reference>
<sequence length="422" mass="44801">MNDIFAIDKSVEDASEEALRVCAPAFARIERMAAQNSRKVLAAFAANRVSESHFAPSTGYGYGDRGRDTLDAVFAQALGTEDALVRHHFVSGTHAISTALFAVLRPGDVLLSCSGLPYDTLHGVIGLRGEGQGSLKDYGVLYEQIDLLPDGAPDLDAVAARLRRGKVKVAYLQRSRGYSLRPSLCIDVIAALCETVKRVSPDTLVVVDNCYGEFVEDREPPEVGADLIIGSLIKNPGGGMADSGGYIAGRHDLVELAGYRLTAPGVGREVGASLGNTRAMFKGLFFAPHVTAQALKTAVFAAALFEQFGFGATPRWDAPRTDIIETIELGNADALVAFCQGLQSGSPIDAFVRPEPWDMPGYDSPVIMAAGAFTLGASIELSADAPLRPPYAVWMQGGLTFETGMLGVQCAAQALRKGGFLK</sequence>
<dbReference type="Proteomes" id="UP000001551">
    <property type="component" value="Chromosome"/>
</dbReference>
<dbReference type="InterPro" id="IPR009651">
    <property type="entry name" value="Met_g_lyase_put"/>
</dbReference>
<dbReference type="eggNOG" id="COG4100">
    <property type="taxonomic scope" value="Bacteria"/>
</dbReference>
<dbReference type="RefSeq" id="WP_013485849.1">
    <property type="nucleotide sequence ID" value="NC_014828.1"/>
</dbReference>
<dbReference type="Gene3D" id="3.40.640.10">
    <property type="entry name" value="Type I PLP-dependent aspartate aminotransferase-like (Major domain)"/>
    <property type="match status" value="1"/>
</dbReference>
<dbReference type="InterPro" id="IPR015424">
    <property type="entry name" value="PyrdxlP-dep_Trfase"/>
</dbReference>
<dbReference type="Pfam" id="PF06838">
    <property type="entry name" value="Met_gamma_lyase"/>
    <property type="match status" value="1"/>
</dbReference>
<organism evidence="1 2">
    <name type="scientific">Ethanoligenens harbinense (strain DSM 18485 / JCM 12961 / CGMCC 1.5033 / YUAN-3)</name>
    <dbReference type="NCBI Taxonomy" id="663278"/>
    <lineage>
        <taxon>Bacteria</taxon>
        <taxon>Bacillati</taxon>
        <taxon>Bacillota</taxon>
        <taxon>Clostridia</taxon>
        <taxon>Eubacteriales</taxon>
        <taxon>Oscillospiraceae</taxon>
        <taxon>Ethanoligenens</taxon>
    </lineage>
</organism>